<evidence type="ECO:0000313" key="1">
    <source>
        <dbReference type="EMBL" id="JAD30257.1"/>
    </source>
</evidence>
<protein>
    <submittedName>
        <fullName evidence="1">Uncharacterized protein</fullName>
    </submittedName>
</protein>
<reference evidence="1" key="1">
    <citation type="submission" date="2014-09" db="EMBL/GenBank/DDBJ databases">
        <authorList>
            <person name="Magalhaes I.L.F."/>
            <person name="Oliveira U."/>
            <person name="Santos F.R."/>
            <person name="Vidigal T.H.D.A."/>
            <person name="Brescovit A.D."/>
            <person name="Santos A.J."/>
        </authorList>
    </citation>
    <scope>NUCLEOTIDE SEQUENCE</scope>
    <source>
        <tissue evidence="1">Shoot tissue taken approximately 20 cm above the soil surface</tissue>
    </source>
</reference>
<sequence length="20" mass="2354">MDIRKVCQFSCTVQLVPWLS</sequence>
<organism evidence="1">
    <name type="scientific">Arundo donax</name>
    <name type="common">Giant reed</name>
    <name type="synonym">Donax arundinaceus</name>
    <dbReference type="NCBI Taxonomy" id="35708"/>
    <lineage>
        <taxon>Eukaryota</taxon>
        <taxon>Viridiplantae</taxon>
        <taxon>Streptophyta</taxon>
        <taxon>Embryophyta</taxon>
        <taxon>Tracheophyta</taxon>
        <taxon>Spermatophyta</taxon>
        <taxon>Magnoliopsida</taxon>
        <taxon>Liliopsida</taxon>
        <taxon>Poales</taxon>
        <taxon>Poaceae</taxon>
        <taxon>PACMAD clade</taxon>
        <taxon>Arundinoideae</taxon>
        <taxon>Arundineae</taxon>
        <taxon>Arundo</taxon>
    </lineage>
</organism>
<dbReference type="AlphaFoldDB" id="A0A0A8Z5X3"/>
<dbReference type="EMBL" id="GBRH01267638">
    <property type="protein sequence ID" value="JAD30257.1"/>
    <property type="molecule type" value="Transcribed_RNA"/>
</dbReference>
<reference evidence="1" key="2">
    <citation type="journal article" date="2015" name="Data Brief">
        <title>Shoot transcriptome of the giant reed, Arundo donax.</title>
        <authorList>
            <person name="Barrero R.A."/>
            <person name="Guerrero F.D."/>
            <person name="Moolhuijzen P."/>
            <person name="Goolsby J.A."/>
            <person name="Tidwell J."/>
            <person name="Bellgard S.E."/>
            <person name="Bellgard M.I."/>
        </authorList>
    </citation>
    <scope>NUCLEOTIDE SEQUENCE</scope>
    <source>
        <tissue evidence="1">Shoot tissue taken approximately 20 cm above the soil surface</tissue>
    </source>
</reference>
<accession>A0A0A8Z5X3</accession>
<proteinExistence type="predicted"/>
<name>A0A0A8Z5X3_ARUDO</name>